<dbReference type="GO" id="GO:0098552">
    <property type="term" value="C:side of membrane"/>
    <property type="evidence" value="ECO:0007669"/>
    <property type="project" value="UniProtKB-KW"/>
</dbReference>
<evidence type="ECO:0000313" key="4">
    <source>
        <dbReference type="Proteomes" id="UP001374579"/>
    </source>
</evidence>
<comment type="subunit">
    <text evidence="1">Homodimer; disulfide-linked.</text>
</comment>
<reference evidence="3 4" key="1">
    <citation type="submission" date="2024-02" db="EMBL/GenBank/DDBJ databases">
        <title>Chromosome-scale genome assembly of the rough periwinkle Littorina saxatilis.</title>
        <authorList>
            <person name="De Jode A."/>
            <person name="Faria R."/>
            <person name="Formenti G."/>
            <person name="Sims Y."/>
            <person name="Smith T.P."/>
            <person name="Tracey A."/>
            <person name="Wood J.M.D."/>
            <person name="Zagrodzka Z.B."/>
            <person name="Johannesson K."/>
            <person name="Butlin R.K."/>
            <person name="Leder E.H."/>
        </authorList>
    </citation>
    <scope>NUCLEOTIDE SEQUENCE [LARGE SCALE GENOMIC DNA]</scope>
    <source>
        <strain evidence="3">Snail1</strain>
        <tissue evidence="3">Muscle</tissue>
    </source>
</reference>
<dbReference type="GO" id="GO:0070573">
    <property type="term" value="F:metallodipeptidase activity"/>
    <property type="evidence" value="ECO:0007669"/>
    <property type="project" value="InterPro"/>
</dbReference>
<keyword evidence="1" id="KW-1015">Disulfide bond</keyword>
<dbReference type="Proteomes" id="UP001374579">
    <property type="component" value="Unassembled WGS sequence"/>
</dbReference>
<comment type="similarity">
    <text evidence="1">Belongs to the metallo-dependent hydrolases superfamily. Peptidase M19 family.</text>
</comment>
<accession>A0AAN9BRS7</accession>
<dbReference type="PROSITE" id="PS51365">
    <property type="entry name" value="RENAL_DIPEPTIDASE_2"/>
    <property type="match status" value="1"/>
</dbReference>
<comment type="subcellular location">
    <subcellularLocation>
        <location evidence="1">Membrane</location>
        <topology evidence="1">Lipid-anchor</topology>
        <topology evidence="1">GPI-anchor</topology>
    </subcellularLocation>
</comment>
<keyword evidence="2" id="KW-0472">Membrane</keyword>
<sequence>MPSQSYSSERLETGSAKSEGMCGGICTVKRLAILAVICLVIFAVAVGVAVGVSNSSGSKSNDDMGKKPWASMRNASLADRVRVAKEILDMYPLVDGHNDLPWQYRRHVNNTVYSGGPDLTTGWPVVHTDIPRLREGHLGAQFWAAFVHCNSSYKDTVRQSLEQVDVIKKYVQRYSDLEWVTTAQGIEDAFNRGKIGSLIGLEGGHSIDSSLGNLRMFYELGVRYMTVTHSCNTPWADNWKMDESDEAPKFNGLTKFGELVIKEMNRVGMMVDLSHVSKDTMVDSLNVTRAPVIYSHSSAFTICNHYRNVQDDVLNMTKANNGLVMVNFYTPYINCFPNNISGNGTIQQVADHIDHIKNLIGIEHVGIGGDYDGVEQLPDGLEDVSKYPDLFAELLNRGYTDEDLMKLAGKNLVRVFRDVEKARDNLRNEHPYEDLIMNVDENYKADEYVPECYTDF</sequence>
<dbReference type="EMBL" id="JBAMIC010000003">
    <property type="protein sequence ID" value="KAK7110442.1"/>
    <property type="molecule type" value="Genomic_DNA"/>
</dbReference>
<organism evidence="3 4">
    <name type="scientific">Littorina saxatilis</name>
    <dbReference type="NCBI Taxonomy" id="31220"/>
    <lineage>
        <taxon>Eukaryota</taxon>
        <taxon>Metazoa</taxon>
        <taxon>Spiralia</taxon>
        <taxon>Lophotrochozoa</taxon>
        <taxon>Mollusca</taxon>
        <taxon>Gastropoda</taxon>
        <taxon>Caenogastropoda</taxon>
        <taxon>Littorinimorpha</taxon>
        <taxon>Littorinoidea</taxon>
        <taxon>Littorinidae</taxon>
        <taxon>Littorina</taxon>
    </lineage>
</organism>
<comment type="catalytic activity">
    <reaction evidence="1">
        <text>an L-aminoacyl-L-amino acid + H2O = 2 an L-alpha-amino acid</text>
        <dbReference type="Rhea" id="RHEA:48940"/>
        <dbReference type="ChEBI" id="CHEBI:15377"/>
        <dbReference type="ChEBI" id="CHEBI:59869"/>
        <dbReference type="ChEBI" id="CHEBI:77460"/>
        <dbReference type="EC" id="3.4.13.19"/>
    </reaction>
</comment>
<keyword evidence="2" id="KW-1133">Transmembrane helix</keyword>
<dbReference type="SUPFAM" id="SSF51556">
    <property type="entry name" value="Metallo-dependent hydrolases"/>
    <property type="match status" value="1"/>
</dbReference>
<keyword evidence="4" id="KW-1185">Reference proteome</keyword>
<keyword evidence="1" id="KW-0378">Hydrolase</keyword>
<evidence type="ECO:0000256" key="1">
    <source>
        <dbReference type="RuleBase" id="RU341113"/>
    </source>
</evidence>
<dbReference type="FunFam" id="3.20.20.140:FF:000030">
    <property type="entry name" value="Dipeptidase"/>
    <property type="match status" value="1"/>
</dbReference>
<protein>
    <recommendedName>
        <fullName evidence="1">Dipeptidase</fullName>
        <ecNumber evidence="1">3.4.13.19</ecNumber>
    </recommendedName>
</protein>
<evidence type="ECO:0000313" key="3">
    <source>
        <dbReference type="EMBL" id="KAK7110442.1"/>
    </source>
</evidence>
<dbReference type="AlphaFoldDB" id="A0AAN9BRS7"/>
<keyword evidence="1" id="KW-0482">Metalloprotease</keyword>
<dbReference type="CDD" id="cd01301">
    <property type="entry name" value="rDP_like"/>
    <property type="match status" value="1"/>
</dbReference>
<dbReference type="InterPro" id="IPR000180">
    <property type="entry name" value="Dipep_AS"/>
</dbReference>
<keyword evidence="2" id="KW-0812">Transmembrane</keyword>
<keyword evidence="1" id="KW-0862">Zinc</keyword>
<comment type="caution">
    <text evidence="3">The sequence shown here is derived from an EMBL/GenBank/DDBJ whole genome shotgun (WGS) entry which is preliminary data.</text>
</comment>
<gene>
    <name evidence="3" type="ORF">V1264_014318</name>
</gene>
<dbReference type="PANTHER" id="PTHR10443">
    <property type="entry name" value="MICROSOMAL DIPEPTIDASE"/>
    <property type="match status" value="1"/>
</dbReference>
<keyword evidence="1" id="KW-0224">Dipeptidase</keyword>
<dbReference type="PANTHER" id="PTHR10443:SF12">
    <property type="entry name" value="DIPEPTIDASE"/>
    <property type="match status" value="1"/>
</dbReference>
<dbReference type="EC" id="3.4.13.19" evidence="1"/>
<dbReference type="Gene3D" id="3.20.20.140">
    <property type="entry name" value="Metal-dependent hydrolases"/>
    <property type="match status" value="1"/>
</dbReference>
<dbReference type="InterPro" id="IPR032466">
    <property type="entry name" value="Metal_Hydrolase"/>
</dbReference>
<name>A0AAN9BRS7_9CAEN</name>
<dbReference type="Pfam" id="PF01244">
    <property type="entry name" value="Peptidase_M19"/>
    <property type="match status" value="1"/>
</dbReference>
<keyword evidence="1" id="KW-0325">Glycoprotein</keyword>
<dbReference type="InterPro" id="IPR008257">
    <property type="entry name" value="Pept_M19"/>
</dbReference>
<feature type="transmembrane region" description="Helical" evidence="2">
    <location>
        <begin position="31"/>
        <end position="52"/>
    </location>
</feature>
<keyword evidence="1" id="KW-0336">GPI-anchor</keyword>
<keyword evidence="1" id="KW-0449">Lipoprotein</keyword>
<proteinExistence type="inferred from homology"/>
<dbReference type="PROSITE" id="PS00869">
    <property type="entry name" value="RENAL_DIPEPTIDASE_1"/>
    <property type="match status" value="1"/>
</dbReference>
<evidence type="ECO:0000256" key="2">
    <source>
        <dbReference type="SAM" id="Phobius"/>
    </source>
</evidence>
<keyword evidence="1" id="KW-0645">Protease</keyword>
<dbReference type="GO" id="GO:0006508">
    <property type="term" value="P:proteolysis"/>
    <property type="evidence" value="ECO:0007669"/>
    <property type="project" value="UniProtKB-KW"/>
</dbReference>
<keyword evidence="1" id="KW-0479">Metal-binding</keyword>
<dbReference type="GO" id="GO:0046872">
    <property type="term" value="F:metal ion binding"/>
    <property type="evidence" value="ECO:0007669"/>
    <property type="project" value="UniProtKB-UniRule"/>
</dbReference>
<comment type="cofactor">
    <cofactor evidence="1">
        <name>Zn(2+)</name>
        <dbReference type="ChEBI" id="CHEBI:29105"/>
    </cofactor>
</comment>